<dbReference type="RefSeq" id="WP_059075656.1">
    <property type="nucleotide sequence ID" value="NZ_CP011940.1"/>
</dbReference>
<dbReference type="GO" id="GO:0016491">
    <property type="term" value="F:oxidoreductase activity"/>
    <property type="evidence" value="ECO:0007669"/>
    <property type="project" value="InterPro"/>
</dbReference>
<dbReference type="GO" id="GO:0050660">
    <property type="term" value="F:flavin adenine dinucleotide binding"/>
    <property type="evidence" value="ECO:0007669"/>
    <property type="project" value="InterPro"/>
</dbReference>
<reference evidence="2 5" key="2">
    <citation type="submission" date="2024-10" db="EMBL/GenBank/DDBJ databases">
        <authorList>
            <person name="Sang B.-I."/>
            <person name="Prabhaharan D."/>
        </authorList>
    </citation>
    <scope>NUCLEOTIDE SEQUENCE [LARGE SCALE GENOMIC DNA]</scope>
    <source>
        <strain evidence="2 5">MH</strain>
    </source>
</reference>
<feature type="domain" description="Molybdopterin dehydrogenase FAD-binding" evidence="1">
    <location>
        <begin position="7"/>
        <end position="158"/>
    </location>
</feature>
<evidence type="ECO:0000259" key="1">
    <source>
        <dbReference type="Pfam" id="PF00941"/>
    </source>
</evidence>
<accession>A0A848BXW6</accession>
<dbReference type="EMBL" id="JABAFG010000020">
    <property type="protein sequence ID" value="NME29084.1"/>
    <property type="molecule type" value="Genomic_DNA"/>
</dbReference>
<name>A0A848BXW6_9FIRM</name>
<organism evidence="3 4">
    <name type="scientific">Megasphaera hexanoica</name>
    <dbReference type="NCBI Taxonomy" id="1675036"/>
    <lineage>
        <taxon>Bacteria</taxon>
        <taxon>Bacillati</taxon>
        <taxon>Bacillota</taxon>
        <taxon>Negativicutes</taxon>
        <taxon>Veillonellales</taxon>
        <taxon>Veillonellaceae</taxon>
        <taxon>Megasphaera</taxon>
    </lineage>
</organism>
<dbReference type="InterPro" id="IPR036318">
    <property type="entry name" value="FAD-bd_PCMH-like_sf"/>
</dbReference>
<protein>
    <submittedName>
        <fullName evidence="2">FAD binding domain-containing protein</fullName>
    </submittedName>
</protein>
<dbReference type="PANTHER" id="PTHR42659">
    <property type="entry name" value="XANTHINE DEHYDROGENASE SUBUNIT C-RELATED"/>
    <property type="match status" value="1"/>
</dbReference>
<dbReference type="InterPro" id="IPR051312">
    <property type="entry name" value="Diverse_Substr_Oxidored"/>
</dbReference>
<sequence length="276" mass="30276">MVSSDSVIAPHTSAEAYSAYRTVASSVLVAGAQELKRKDTHYKLAIELDHAGLSYIRDGGEEIAVGAMTTMAEIEKSPLLKGLAGGAICASLREVPDRELKQRATLGGLIASKQPFSMLLPILLSLTVDVVLEDKGRMELRDYLSCPPMGELITEIVIAREFVYTAYMAYRSETGQQPYLTGAVTMGEDQWRIVVGGRPGAAAIAEKASEELSAKGLQARENVAHMVSEELDFENFGPCSEQERRELTIDMMRILIKKAWKGFSRQNSLTMKSVKR</sequence>
<dbReference type="InterPro" id="IPR016169">
    <property type="entry name" value="FAD-bd_PCMH_sub2"/>
</dbReference>
<dbReference type="SUPFAM" id="SSF56176">
    <property type="entry name" value="FAD-binding/transporter-associated domain-like"/>
    <property type="match status" value="1"/>
</dbReference>
<evidence type="ECO:0000313" key="2">
    <source>
        <dbReference type="EMBL" id="MFG6272012.1"/>
    </source>
</evidence>
<evidence type="ECO:0000313" key="5">
    <source>
        <dbReference type="Proteomes" id="UP001605989"/>
    </source>
</evidence>
<comment type="caution">
    <text evidence="3">The sequence shown here is derived from an EMBL/GenBank/DDBJ whole genome shotgun (WGS) entry which is preliminary data.</text>
</comment>
<dbReference type="EMBL" id="JBIEKR010000002">
    <property type="protein sequence ID" value="MFG6272012.1"/>
    <property type="molecule type" value="Genomic_DNA"/>
</dbReference>
<dbReference type="Proteomes" id="UP001605989">
    <property type="component" value="Unassembled WGS sequence"/>
</dbReference>
<dbReference type="Gene3D" id="3.30.465.10">
    <property type="match status" value="1"/>
</dbReference>
<dbReference type="OrthoDB" id="9803647at2"/>
<dbReference type="PANTHER" id="PTHR42659:SF9">
    <property type="entry name" value="XANTHINE DEHYDROGENASE FAD-BINDING SUBUNIT XDHB-RELATED"/>
    <property type="match status" value="1"/>
</dbReference>
<reference evidence="3 4" key="1">
    <citation type="submission" date="2020-04" db="EMBL/GenBank/DDBJ databases">
        <authorList>
            <person name="Hitch T.C.A."/>
            <person name="Wylensek D."/>
            <person name="Clavel T."/>
        </authorList>
    </citation>
    <scope>NUCLEOTIDE SEQUENCE [LARGE SCALE GENOMIC DNA]</scope>
    <source>
        <strain evidence="3 4">Oil-RF-744-FAT-WT-6-1</strain>
    </source>
</reference>
<keyword evidence="5" id="KW-1185">Reference proteome</keyword>
<dbReference type="Pfam" id="PF00941">
    <property type="entry name" value="FAD_binding_5"/>
    <property type="match status" value="1"/>
</dbReference>
<gene>
    <name evidence="2" type="ORF">ACGTZG_02280</name>
    <name evidence="3" type="ORF">HF872_10710</name>
</gene>
<dbReference type="KEGG" id="mhw:ACT01_12025"/>
<dbReference type="AlphaFoldDB" id="A0A848BXW6"/>
<dbReference type="InterPro" id="IPR002346">
    <property type="entry name" value="Mopterin_DH_FAD-bd"/>
</dbReference>
<evidence type="ECO:0000313" key="3">
    <source>
        <dbReference type="EMBL" id="NME29084.1"/>
    </source>
</evidence>
<evidence type="ECO:0000313" key="4">
    <source>
        <dbReference type="Proteomes" id="UP000591071"/>
    </source>
</evidence>
<proteinExistence type="predicted"/>
<dbReference type="Proteomes" id="UP000591071">
    <property type="component" value="Unassembled WGS sequence"/>
</dbReference>